<evidence type="ECO:0000313" key="2">
    <source>
        <dbReference type="EMBL" id="KAG0490503.1"/>
    </source>
</evidence>
<protein>
    <submittedName>
        <fullName evidence="2">Uncharacterized protein</fullName>
    </submittedName>
</protein>
<dbReference type="EMBL" id="JADCNM010000003">
    <property type="protein sequence ID" value="KAG0490503.1"/>
    <property type="molecule type" value="Genomic_DNA"/>
</dbReference>
<dbReference type="Proteomes" id="UP000639772">
    <property type="component" value="Chromosome 3"/>
</dbReference>
<accession>A0A835RQQ7</accession>
<evidence type="ECO:0000313" key="3">
    <source>
        <dbReference type="Proteomes" id="UP000639772"/>
    </source>
</evidence>
<feature type="region of interest" description="Disordered" evidence="1">
    <location>
        <begin position="54"/>
        <end position="142"/>
    </location>
</feature>
<reference evidence="2 3" key="1">
    <citation type="journal article" date="2020" name="Nat. Food">
        <title>A phased Vanilla planifolia genome enables genetic improvement of flavour and production.</title>
        <authorList>
            <person name="Hasing T."/>
            <person name="Tang H."/>
            <person name="Brym M."/>
            <person name="Khazi F."/>
            <person name="Huang T."/>
            <person name="Chambers A.H."/>
        </authorList>
    </citation>
    <scope>NUCLEOTIDE SEQUENCE [LARGE SCALE GENOMIC DNA]</scope>
    <source>
        <tissue evidence="2">Leaf</tissue>
    </source>
</reference>
<organism evidence="2 3">
    <name type="scientific">Vanilla planifolia</name>
    <name type="common">Vanilla</name>
    <dbReference type="NCBI Taxonomy" id="51239"/>
    <lineage>
        <taxon>Eukaryota</taxon>
        <taxon>Viridiplantae</taxon>
        <taxon>Streptophyta</taxon>
        <taxon>Embryophyta</taxon>
        <taxon>Tracheophyta</taxon>
        <taxon>Spermatophyta</taxon>
        <taxon>Magnoliopsida</taxon>
        <taxon>Liliopsida</taxon>
        <taxon>Asparagales</taxon>
        <taxon>Orchidaceae</taxon>
        <taxon>Vanilloideae</taxon>
        <taxon>Vanilleae</taxon>
        <taxon>Vanilla</taxon>
    </lineage>
</organism>
<name>A0A835RQQ7_VANPL</name>
<dbReference type="AlphaFoldDB" id="A0A835RQQ7"/>
<gene>
    <name evidence="2" type="ORF">HPP92_007366</name>
</gene>
<comment type="caution">
    <text evidence="2">The sequence shown here is derived from an EMBL/GenBank/DDBJ whole genome shotgun (WGS) entry which is preliminary data.</text>
</comment>
<feature type="compositionally biased region" description="Basic and acidic residues" evidence="1">
    <location>
        <begin position="112"/>
        <end position="136"/>
    </location>
</feature>
<proteinExistence type="predicted"/>
<sequence>MEAMTGWKPRTETTATNKAKLRGRSSLNMAISFAKIFLCSPISHNEVFWVGVRPRRRGSNGALPRSRSSAESCKRTWEGRGSSGKVARRRCDDEEVCRGGGGSDDAEDEEKPDGVRQGEVRRKEKDWTEPSKENGHGRARLK</sequence>
<evidence type="ECO:0000256" key="1">
    <source>
        <dbReference type="SAM" id="MobiDB-lite"/>
    </source>
</evidence>